<keyword evidence="3 6" id="KW-0520">NAD</keyword>
<keyword evidence="10" id="KW-1185">Reference proteome</keyword>
<dbReference type="Gene3D" id="3.40.309.10">
    <property type="entry name" value="Aldehyde Dehydrogenase, Chain A, domain 2"/>
    <property type="match status" value="1"/>
</dbReference>
<dbReference type="RefSeq" id="WP_160796583.1">
    <property type="nucleotide sequence ID" value="NZ_WSSB01000007.1"/>
</dbReference>
<dbReference type="NCBIfam" id="TIGR03240">
    <property type="entry name" value="arg_catab_astD"/>
    <property type="match status" value="1"/>
</dbReference>
<dbReference type="InterPro" id="IPR015590">
    <property type="entry name" value="Aldehyde_DH_dom"/>
</dbReference>
<dbReference type="GO" id="GO:0019544">
    <property type="term" value="P:L-arginine catabolic process to L-glutamate"/>
    <property type="evidence" value="ECO:0007669"/>
    <property type="project" value="UniProtKB-UniRule"/>
</dbReference>
<evidence type="ECO:0000256" key="3">
    <source>
        <dbReference type="ARBA" id="ARBA00023027"/>
    </source>
</evidence>
<dbReference type="NCBIfam" id="NF006992">
    <property type="entry name" value="PRK09457.1"/>
    <property type="match status" value="1"/>
</dbReference>
<evidence type="ECO:0000259" key="8">
    <source>
        <dbReference type="Pfam" id="PF00171"/>
    </source>
</evidence>
<dbReference type="FunFam" id="3.40.605.10:FF:000010">
    <property type="entry name" value="N-succinylglutamate 5-semialdehyde dehydrogenase"/>
    <property type="match status" value="1"/>
</dbReference>
<dbReference type="InterPro" id="IPR016160">
    <property type="entry name" value="Ald_DH_CS_CYS"/>
</dbReference>
<dbReference type="InterPro" id="IPR016163">
    <property type="entry name" value="Ald_DH_C"/>
</dbReference>
<protein>
    <recommendedName>
        <fullName evidence="6">N-succinylglutamate 5-semialdehyde dehydrogenase</fullName>
        <ecNumber evidence="6">1.2.1.71</ecNumber>
    </recommendedName>
    <alternativeName>
        <fullName evidence="6">Succinylglutamic semialdehyde dehydrogenase</fullName>
        <shortName evidence="6">SGSD</shortName>
    </alternativeName>
</protein>
<dbReference type="Pfam" id="PF00171">
    <property type="entry name" value="Aldedh"/>
    <property type="match status" value="1"/>
</dbReference>
<dbReference type="SUPFAM" id="SSF53720">
    <property type="entry name" value="ALDH-like"/>
    <property type="match status" value="1"/>
</dbReference>
<name>A0A845BLH0_9NEIS</name>
<comment type="similarity">
    <text evidence="5 6">Belongs to the aldehyde dehydrogenase family. AstD subfamily.</text>
</comment>
<keyword evidence="1 6" id="KW-0056">Arginine metabolism</keyword>
<dbReference type="Proteomes" id="UP000467214">
    <property type="component" value="Unassembled WGS sequence"/>
</dbReference>
<dbReference type="EC" id="1.2.1.71" evidence="6"/>
<organism evidence="9 10">
    <name type="scientific">Craterilacuibacter sinensis</name>
    <dbReference type="NCBI Taxonomy" id="2686017"/>
    <lineage>
        <taxon>Bacteria</taxon>
        <taxon>Pseudomonadati</taxon>
        <taxon>Pseudomonadota</taxon>
        <taxon>Betaproteobacteria</taxon>
        <taxon>Neisseriales</taxon>
        <taxon>Neisseriaceae</taxon>
        <taxon>Craterilacuibacter</taxon>
    </lineage>
</organism>
<evidence type="ECO:0000313" key="10">
    <source>
        <dbReference type="Proteomes" id="UP000467214"/>
    </source>
</evidence>
<comment type="catalytic activity">
    <reaction evidence="6">
        <text>N-succinyl-L-glutamate 5-semialdehyde + NAD(+) + H2O = N-succinyl-L-glutamate + NADH + 2 H(+)</text>
        <dbReference type="Rhea" id="RHEA:10812"/>
        <dbReference type="ChEBI" id="CHEBI:15377"/>
        <dbReference type="ChEBI" id="CHEBI:15378"/>
        <dbReference type="ChEBI" id="CHEBI:57540"/>
        <dbReference type="ChEBI" id="CHEBI:57945"/>
        <dbReference type="ChEBI" id="CHEBI:58520"/>
        <dbReference type="ChEBI" id="CHEBI:58763"/>
        <dbReference type="EC" id="1.2.1.71"/>
    </reaction>
</comment>
<feature type="active site" evidence="6 7">
    <location>
        <position position="244"/>
    </location>
</feature>
<dbReference type="PROSITE" id="PS00687">
    <property type="entry name" value="ALDEHYDE_DEHYDR_GLU"/>
    <property type="match status" value="1"/>
</dbReference>
<dbReference type="EMBL" id="WSSB01000007">
    <property type="protein sequence ID" value="MXR37185.1"/>
    <property type="molecule type" value="Genomic_DNA"/>
</dbReference>
<evidence type="ECO:0000256" key="6">
    <source>
        <dbReference type="HAMAP-Rule" id="MF_01174"/>
    </source>
</evidence>
<comment type="caution">
    <text evidence="9">The sequence shown here is derived from an EMBL/GenBank/DDBJ whole genome shotgun (WGS) entry which is preliminary data.</text>
</comment>
<comment type="function">
    <text evidence="6">Catalyzes the NAD-dependent reduction of succinylglutamate semialdehyde into succinylglutamate.</text>
</comment>
<feature type="active site" evidence="6">
    <location>
        <position position="278"/>
    </location>
</feature>
<dbReference type="Gene3D" id="3.40.605.10">
    <property type="entry name" value="Aldehyde Dehydrogenase, Chain A, domain 1"/>
    <property type="match status" value="1"/>
</dbReference>
<evidence type="ECO:0000256" key="7">
    <source>
        <dbReference type="PROSITE-ProRule" id="PRU10007"/>
    </source>
</evidence>
<evidence type="ECO:0000256" key="1">
    <source>
        <dbReference type="ARBA" id="ARBA00022503"/>
    </source>
</evidence>
<accession>A0A845BLH0</accession>
<evidence type="ECO:0000256" key="4">
    <source>
        <dbReference type="ARBA" id="ARBA00060531"/>
    </source>
</evidence>
<feature type="domain" description="Aldehyde dehydrogenase" evidence="8">
    <location>
        <begin position="10"/>
        <end position="461"/>
    </location>
</feature>
<evidence type="ECO:0000256" key="5">
    <source>
        <dbReference type="ARBA" id="ARBA00061706"/>
    </source>
</evidence>
<proteinExistence type="inferred from homology"/>
<evidence type="ECO:0000256" key="2">
    <source>
        <dbReference type="ARBA" id="ARBA00023002"/>
    </source>
</evidence>
<sequence length="487" mass="51567">MSTLCIAGQWLSGAGETMSKTDPACGEMLWQGQAASAEQVDAAVAAARTAFVPWARLSLDARLAVVRRFGECLLANRDALASVIARETGKPRWEALTEVTTMANKVEISVKSYLERTGERAAAMGDAQAVLRHKPHGVVAVFGPYNFPGHLPNGHIVPALIAGNTVVFKPSELTPWTAEVTVQLWLEAGLPAGVLNLVQGARETGIALAGHAGIDGLFFTGSSATGGVLHRQFAGHPDKILALEMGGNNPLIVTEVAERDAAVHHVIQSAFISAGQRCTCARRLLVPVGAWGDVFVSRLVDVSRDIVVGRWDAEPQPFMGALVSNAAADALLLAQDALQSMGGKVLLAMRRLEEGAALLTPGIIDVSGVNNRPDEEYFGPLLQIIRYRDFDEAIAVANDTRFGLAGGVLSDDRASYERYLLESRAGVVNWNKPLTGASSAAPFGGVGASGNHRASAYYAADYCAWPVASLECESLLLPAQISPGLHF</sequence>
<dbReference type="InterPro" id="IPR029510">
    <property type="entry name" value="Ald_DH_CS_GLU"/>
</dbReference>
<reference evidence="9 10" key="1">
    <citation type="submission" date="2019-12" db="EMBL/GenBank/DDBJ databases">
        <title>Neisseriaceae gen. nov. sp. Genome sequencing and assembly.</title>
        <authorList>
            <person name="Liu Z."/>
            <person name="Li A."/>
        </authorList>
    </citation>
    <scope>NUCLEOTIDE SEQUENCE [LARGE SCALE GENOMIC DNA]</scope>
    <source>
        <strain evidence="9 10">B2N2-7</strain>
    </source>
</reference>
<dbReference type="FunFam" id="3.40.309.10:FF:000013">
    <property type="entry name" value="N-succinylglutamate 5-semialdehyde dehydrogenase"/>
    <property type="match status" value="1"/>
</dbReference>
<dbReference type="PANTHER" id="PTHR11699">
    <property type="entry name" value="ALDEHYDE DEHYDROGENASE-RELATED"/>
    <property type="match status" value="1"/>
</dbReference>
<comment type="pathway">
    <text evidence="4 6">Amino-acid degradation; L-arginine degradation via AST pathway; L-glutamate and succinate from L-arginine: step 4/5.</text>
</comment>
<dbReference type="GO" id="GO:0043824">
    <property type="term" value="F:succinylglutamate-semialdehyde dehydrogenase activity"/>
    <property type="evidence" value="ECO:0007669"/>
    <property type="project" value="UniProtKB-EC"/>
</dbReference>
<dbReference type="InterPro" id="IPR016162">
    <property type="entry name" value="Ald_DH_N"/>
</dbReference>
<dbReference type="UniPathway" id="UPA00185">
    <property type="reaction ID" value="UER00282"/>
</dbReference>
<dbReference type="InterPro" id="IPR017649">
    <property type="entry name" value="SuccinylGlu_semiald_DH_AstD"/>
</dbReference>
<keyword evidence="2 6" id="KW-0560">Oxidoreductase</keyword>
<dbReference type="PROSITE" id="PS00070">
    <property type="entry name" value="ALDEHYDE_DEHYDR_CYS"/>
    <property type="match status" value="1"/>
</dbReference>
<dbReference type="CDD" id="cd07095">
    <property type="entry name" value="ALDH_SGSD_AstD"/>
    <property type="match status" value="1"/>
</dbReference>
<dbReference type="AlphaFoldDB" id="A0A845BLH0"/>
<dbReference type="HAMAP" id="MF_01174">
    <property type="entry name" value="Aldedh_AstD"/>
    <property type="match status" value="1"/>
</dbReference>
<evidence type="ECO:0000313" key="9">
    <source>
        <dbReference type="EMBL" id="MXR37185.1"/>
    </source>
</evidence>
<dbReference type="GO" id="GO:0019545">
    <property type="term" value="P:L-arginine catabolic process to succinate"/>
    <property type="evidence" value="ECO:0007669"/>
    <property type="project" value="UniProtKB-UniRule"/>
</dbReference>
<dbReference type="InterPro" id="IPR016161">
    <property type="entry name" value="Ald_DH/histidinol_DH"/>
</dbReference>
<gene>
    <name evidence="6 9" type="primary">astD</name>
    <name evidence="9" type="ORF">GQF02_09400</name>
</gene>
<feature type="binding site" evidence="6">
    <location>
        <begin position="221"/>
        <end position="226"/>
    </location>
    <ligand>
        <name>NAD(+)</name>
        <dbReference type="ChEBI" id="CHEBI:57540"/>
    </ligand>
</feature>